<evidence type="ECO:0000313" key="3">
    <source>
        <dbReference type="EMBL" id="HIT74253.1"/>
    </source>
</evidence>
<comment type="caution">
    <text evidence="3">The sequence shown here is derived from an EMBL/GenBank/DDBJ whole genome shotgun (WGS) entry which is preliminary data.</text>
</comment>
<feature type="domain" description="VanZ-like" evidence="2">
    <location>
        <begin position="46"/>
        <end position="165"/>
    </location>
</feature>
<dbReference type="InterPro" id="IPR006976">
    <property type="entry name" value="VanZ-like"/>
</dbReference>
<reference evidence="3" key="2">
    <citation type="journal article" date="2021" name="PeerJ">
        <title>Extensive microbial diversity within the chicken gut microbiome revealed by metagenomics and culture.</title>
        <authorList>
            <person name="Gilroy R."/>
            <person name="Ravi A."/>
            <person name="Getino M."/>
            <person name="Pursley I."/>
            <person name="Horton D.L."/>
            <person name="Alikhan N.F."/>
            <person name="Baker D."/>
            <person name="Gharbi K."/>
            <person name="Hall N."/>
            <person name="Watson M."/>
            <person name="Adriaenssens E.M."/>
            <person name="Foster-Nyarko E."/>
            <person name="Jarju S."/>
            <person name="Secka A."/>
            <person name="Antonio M."/>
            <person name="Oren A."/>
            <person name="Chaudhuri R.R."/>
            <person name="La Ragione R."/>
            <person name="Hildebrand F."/>
            <person name="Pallen M.J."/>
        </authorList>
    </citation>
    <scope>NUCLEOTIDE SEQUENCE</scope>
    <source>
        <strain evidence="3">ChiGjej1B1-24693</strain>
    </source>
</reference>
<name>A0A9D1KMG8_9ACTN</name>
<evidence type="ECO:0000313" key="4">
    <source>
        <dbReference type="Proteomes" id="UP000886842"/>
    </source>
</evidence>
<reference evidence="3" key="1">
    <citation type="submission" date="2020-10" db="EMBL/GenBank/DDBJ databases">
        <authorList>
            <person name="Gilroy R."/>
        </authorList>
    </citation>
    <scope>NUCLEOTIDE SEQUENCE</scope>
    <source>
        <strain evidence="3">ChiGjej1B1-24693</strain>
    </source>
</reference>
<evidence type="ECO:0000256" key="1">
    <source>
        <dbReference type="SAM" id="Phobius"/>
    </source>
</evidence>
<feature type="transmembrane region" description="Helical" evidence="1">
    <location>
        <begin position="91"/>
        <end position="108"/>
    </location>
</feature>
<gene>
    <name evidence="3" type="ORF">IAA98_01540</name>
</gene>
<keyword evidence="1" id="KW-0472">Membrane</keyword>
<keyword evidence="1" id="KW-1133">Transmembrane helix</keyword>
<keyword evidence="1" id="KW-0812">Transmembrane</keyword>
<dbReference type="Proteomes" id="UP000886842">
    <property type="component" value="Unassembled WGS sequence"/>
</dbReference>
<accession>A0A9D1KMG8</accession>
<dbReference type="EMBL" id="DVLP01000044">
    <property type="protein sequence ID" value="HIT74253.1"/>
    <property type="molecule type" value="Genomic_DNA"/>
</dbReference>
<protein>
    <submittedName>
        <fullName evidence="3">VanZ family protein</fullName>
    </submittedName>
</protein>
<sequence>MVIGGPTAMLVLVALSGVATGLVALAVAQRMGWRRTVPMWLLVWSLACLVVITLVPSSTATPVVVHTEVCSFDYDGPAPDGFWIIPGGQRLLNTLVFIPSGALLVWTLGQFRRGLRWVLPGLLALAGCSVAIELAQQKVSRLGRACDVTDMVDNTLGAIIGVVLGLMAVGVARLVKPRR</sequence>
<dbReference type="AlphaFoldDB" id="A0A9D1KMG8"/>
<feature type="transmembrane region" description="Helical" evidence="1">
    <location>
        <begin position="6"/>
        <end position="27"/>
    </location>
</feature>
<feature type="transmembrane region" description="Helical" evidence="1">
    <location>
        <begin position="39"/>
        <end position="57"/>
    </location>
</feature>
<feature type="transmembrane region" description="Helical" evidence="1">
    <location>
        <begin position="115"/>
        <end position="135"/>
    </location>
</feature>
<evidence type="ECO:0000259" key="2">
    <source>
        <dbReference type="Pfam" id="PF04892"/>
    </source>
</evidence>
<dbReference type="Pfam" id="PF04892">
    <property type="entry name" value="VanZ"/>
    <property type="match status" value="1"/>
</dbReference>
<organism evidence="3 4">
    <name type="scientific">Candidatus Avipropionibacterium avicola</name>
    <dbReference type="NCBI Taxonomy" id="2840701"/>
    <lineage>
        <taxon>Bacteria</taxon>
        <taxon>Bacillati</taxon>
        <taxon>Actinomycetota</taxon>
        <taxon>Actinomycetes</taxon>
        <taxon>Propionibacteriales</taxon>
        <taxon>Propionibacteriaceae</taxon>
        <taxon>Propionibacteriaceae incertae sedis</taxon>
        <taxon>Candidatus Avipropionibacterium</taxon>
    </lineage>
</organism>
<feature type="transmembrane region" description="Helical" evidence="1">
    <location>
        <begin position="155"/>
        <end position="175"/>
    </location>
</feature>
<proteinExistence type="predicted"/>